<dbReference type="Proteomes" id="UP000664344">
    <property type="component" value="Unassembled WGS sequence"/>
</dbReference>
<evidence type="ECO:0000313" key="3">
    <source>
        <dbReference type="Proteomes" id="UP000664344"/>
    </source>
</evidence>
<organism evidence="2 3">
    <name type="scientific">Marinobacter daepoensis</name>
    <dbReference type="NCBI Taxonomy" id="262077"/>
    <lineage>
        <taxon>Bacteria</taxon>
        <taxon>Pseudomonadati</taxon>
        <taxon>Pseudomonadota</taxon>
        <taxon>Gammaproteobacteria</taxon>
        <taxon>Pseudomonadales</taxon>
        <taxon>Marinobacteraceae</taxon>
        <taxon>Marinobacter</taxon>
    </lineage>
</organism>
<dbReference type="EMBL" id="JAFKDB010000008">
    <property type="protein sequence ID" value="MBN7769525.1"/>
    <property type="molecule type" value="Genomic_DNA"/>
</dbReference>
<dbReference type="InterPro" id="IPR036396">
    <property type="entry name" value="Cyt_P450_sf"/>
</dbReference>
<dbReference type="RefSeq" id="WP_206557013.1">
    <property type="nucleotide sequence ID" value="NZ_JAFKDB010000008.1"/>
</dbReference>
<gene>
    <name evidence="2" type="ORF">JYP53_06380</name>
</gene>
<dbReference type="Gene3D" id="1.10.630.10">
    <property type="entry name" value="Cytochrome P450"/>
    <property type="match status" value="1"/>
</dbReference>
<sequence length="384" mass="43015">MAEQYREDWDPRDASVQKNQTRAYDAMRNTCPVAWSEYQQWTLFRHADVMTVLEDHHTFSNVVSAHLSVPNGMDPPDHTPYRKVIEPYFAPERMIQFEPQCRHLARTLISTLNTGEPIDVVSTLSHPFALQVQCDFMGWPECLHHPLAEWVSKNHKATLAGNRSAMGNVAAEFDGYIRDLLNVRRRAGTQAPDDVTTQLMREKVNGTSMTDDELVSLLRNWTVGELATISASISILAHYLAHHPALLKDLKAAPDQLPNAIDEILRMDAPLISNRRLATRETEIGGKTIPAGAKITLLWASANRDEATFGDPDRFCPQENAPKNLLYGAGIHVCPGAPLARMELNVFMEELLKQVNMIDMVEGQPPERAAFPTGGFNHLPLVCH</sequence>
<dbReference type="PANTHER" id="PTHR46696">
    <property type="entry name" value="P450, PUTATIVE (EUROFUNG)-RELATED"/>
    <property type="match status" value="1"/>
</dbReference>
<protein>
    <submittedName>
        <fullName evidence="2">Cytochrome P450</fullName>
    </submittedName>
</protein>
<evidence type="ECO:0000256" key="1">
    <source>
        <dbReference type="ARBA" id="ARBA00010617"/>
    </source>
</evidence>
<evidence type="ECO:0000313" key="2">
    <source>
        <dbReference type="EMBL" id="MBN7769525.1"/>
    </source>
</evidence>
<dbReference type="SUPFAM" id="SSF48264">
    <property type="entry name" value="Cytochrome P450"/>
    <property type="match status" value="1"/>
</dbReference>
<dbReference type="CDD" id="cd11079">
    <property type="entry name" value="Cyp_unk"/>
    <property type="match status" value="1"/>
</dbReference>
<reference evidence="2 3" key="1">
    <citation type="submission" date="2021-02" db="EMBL/GenBank/DDBJ databases">
        <title>PHA producing bacteria isolated from coastal sediment in Guangdong, Shenzhen.</title>
        <authorList>
            <person name="Zheng W."/>
            <person name="Yu S."/>
            <person name="Huang Y."/>
        </authorList>
    </citation>
    <scope>NUCLEOTIDE SEQUENCE [LARGE SCALE GENOMIC DNA]</scope>
    <source>
        <strain evidence="2 3">TN21-5</strain>
    </source>
</reference>
<dbReference type="PRINTS" id="PR00359">
    <property type="entry name" value="BP450"/>
</dbReference>
<keyword evidence="3" id="KW-1185">Reference proteome</keyword>
<dbReference type="InterPro" id="IPR002397">
    <property type="entry name" value="Cyt_P450_B"/>
</dbReference>
<dbReference type="PANTHER" id="PTHR46696:SF6">
    <property type="entry name" value="P450, PUTATIVE (EUROFUNG)-RELATED"/>
    <property type="match status" value="1"/>
</dbReference>
<dbReference type="Pfam" id="PF00067">
    <property type="entry name" value="p450"/>
    <property type="match status" value="1"/>
</dbReference>
<name>A0ABS3BDU3_9GAMM</name>
<accession>A0ABS3BDU3</accession>
<comment type="caution">
    <text evidence="2">The sequence shown here is derived from an EMBL/GenBank/DDBJ whole genome shotgun (WGS) entry which is preliminary data.</text>
</comment>
<dbReference type="InterPro" id="IPR001128">
    <property type="entry name" value="Cyt_P450"/>
</dbReference>
<comment type="similarity">
    <text evidence="1">Belongs to the cytochrome P450 family.</text>
</comment>
<proteinExistence type="inferred from homology"/>